<accession>A0A8J4UXJ0</accession>
<evidence type="ECO:0000313" key="2">
    <source>
        <dbReference type="EMBL" id="KAF2070995.1"/>
    </source>
</evidence>
<evidence type="ECO:0000313" key="3">
    <source>
        <dbReference type="Proteomes" id="UP000695562"/>
    </source>
</evidence>
<keyword evidence="1" id="KW-0472">Membrane</keyword>
<dbReference type="EMBL" id="AJWJ01000424">
    <property type="protein sequence ID" value="KAF2070995.1"/>
    <property type="molecule type" value="Genomic_DNA"/>
</dbReference>
<evidence type="ECO:0008006" key="4">
    <source>
        <dbReference type="Google" id="ProtNLM"/>
    </source>
</evidence>
<reference evidence="2" key="1">
    <citation type="submission" date="2020-01" db="EMBL/GenBank/DDBJ databases">
        <title>Development of genomics and gene disruption for Polysphondylium violaceum indicates a role for the polyketide synthase stlB in stalk morphogenesis.</title>
        <authorList>
            <person name="Narita B."/>
            <person name="Kawabe Y."/>
            <person name="Kin K."/>
            <person name="Saito T."/>
            <person name="Gibbs R."/>
            <person name="Kuspa A."/>
            <person name="Muzny D."/>
            <person name="Queller D."/>
            <person name="Richards S."/>
            <person name="Strassman J."/>
            <person name="Sucgang R."/>
            <person name="Worley K."/>
            <person name="Schaap P."/>
        </authorList>
    </citation>
    <scope>NUCLEOTIDE SEQUENCE</scope>
    <source>
        <strain evidence="2">QSvi11</strain>
    </source>
</reference>
<protein>
    <recommendedName>
        <fullName evidence="4">Mitochondrial cytochrome c oxidase assembly factor</fullName>
    </recommendedName>
</protein>
<organism evidence="2 3">
    <name type="scientific">Polysphondylium violaceum</name>
    <dbReference type="NCBI Taxonomy" id="133409"/>
    <lineage>
        <taxon>Eukaryota</taxon>
        <taxon>Amoebozoa</taxon>
        <taxon>Evosea</taxon>
        <taxon>Eumycetozoa</taxon>
        <taxon>Dictyostelia</taxon>
        <taxon>Dictyosteliales</taxon>
        <taxon>Dictyosteliaceae</taxon>
        <taxon>Polysphondylium</taxon>
    </lineage>
</organism>
<keyword evidence="1" id="KW-0812">Transmembrane</keyword>
<feature type="transmembrane region" description="Helical" evidence="1">
    <location>
        <begin position="12"/>
        <end position="29"/>
    </location>
</feature>
<dbReference type="GO" id="GO:0005739">
    <property type="term" value="C:mitochondrion"/>
    <property type="evidence" value="ECO:0007669"/>
    <property type="project" value="InterPro"/>
</dbReference>
<sequence length="91" mass="11052">MRIGIGSKMEAFRWGVYLLAPVAISLYIMNPDNMDIFIQKHRFIVYPPEAQTPEEFERLESEFIEKREQRLQLQQIQQRKEQKQQQQQQKQ</sequence>
<keyword evidence="3" id="KW-1185">Reference proteome</keyword>
<evidence type="ECO:0000256" key="1">
    <source>
        <dbReference type="SAM" id="Phobius"/>
    </source>
</evidence>
<name>A0A8J4UXJ0_9MYCE</name>
<gene>
    <name evidence="2" type="ORF">CYY_007690</name>
</gene>
<keyword evidence="1" id="KW-1133">Transmembrane helix</keyword>
<dbReference type="AlphaFoldDB" id="A0A8J4UXJ0"/>
<dbReference type="InterPro" id="IPR018625">
    <property type="entry name" value="Pet100"/>
</dbReference>
<proteinExistence type="predicted"/>
<dbReference type="Pfam" id="PF09803">
    <property type="entry name" value="Pet100"/>
    <property type="match status" value="1"/>
</dbReference>
<dbReference type="Proteomes" id="UP000695562">
    <property type="component" value="Unassembled WGS sequence"/>
</dbReference>
<comment type="caution">
    <text evidence="2">The sequence shown here is derived from an EMBL/GenBank/DDBJ whole genome shotgun (WGS) entry which is preliminary data.</text>
</comment>
<dbReference type="GO" id="GO:0033617">
    <property type="term" value="P:mitochondrial respiratory chain complex IV assembly"/>
    <property type="evidence" value="ECO:0007669"/>
    <property type="project" value="InterPro"/>
</dbReference>